<evidence type="ECO:0000256" key="2">
    <source>
        <dbReference type="ARBA" id="ARBA00022448"/>
    </source>
</evidence>
<sequence length="766" mass="86283">MTKIALKLIFLFYLLSSHLLYSQDLIKGKVIDSETNLPLAHTLITNLENNEVLSSDISGQFVLKSQGRYTFKREGYQPKTLNITSFDYQIIQLNIKTSELNEVIVTANQIPKALKSTTSTIEILSRKDIDRGNSTDISQTLNRAPGIFVQSGALNTNRFTIRGIGSRNLYGTSNIRAYFKDIPLTNGSGETNIDDFELGSLARIEVIKGAASSIYGAGLGGTIHLTPRNAYLNQSSINSELTLGSFGLTKGTVNLNHGTTKNSYRAIYSNTKSDGYRDNNTYNRQTFTLSTNHYFNEKNEISLLLGYVDLMAYIPSSLNEDTYLNNPTAADFTWGKAKGYEDSKRGIFGLKWDHKYTDNLKQITSVFTSFTKAYEPRPFNILTENTFAYGIRSRLLGKTKLLDQPLNYTVGLEFFKDRYISKTFENLYQDFPDGTGSVEGSILSNFKENRYYYNLFFETNYELSQKMNLVLGINFNKTSYDLKDNFPVSDSNPDQSGDYKFDGILSPKLGLSYAVSKYINIYTSISQGFSPISLAETLLPDGQINTELKPETGWNYEIGTRGTAFNNKLQFKLAMYRLDVKNLVVSKRVSTDQYIGINAGQTQHDGLELEFKYNWLNHQSIQLSSFINYTLNDFTFKEFIDGDDNFSDNDLTGVPSDIFNAGIDITSNFGIYGNINFQYIGSQPITDSNSLYSDSYNLTNLKIGYKTELVKKMTLSLYVGLDNLFDKAYASQILINASGFGGRAPRYYYPGHPINFYTGLNINYAL</sequence>
<evidence type="ECO:0000259" key="13">
    <source>
        <dbReference type="Pfam" id="PF00593"/>
    </source>
</evidence>
<evidence type="ECO:0000256" key="12">
    <source>
        <dbReference type="RuleBase" id="RU003357"/>
    </source>
</evidence>
<evidence type="ECO:0000256" key="3">
    <source>
        <dbReference type="ARBA" id="ARBA00022452"/>
    </source>
</evidence>
<feature type="domain" description="TonB-dependent receptor plug" evidence="14">
    <location>
        <begin position="114"/>
        <end position="221"/>
    </location>
</feature>
<dbReference type="InterPro" id="IPR039426">
    <property type="entry name" value="TonB-dep_rcpt-like"/>
</dbReference>
<dbReference type="Pfam" id="PF07715">
    <property type="entry name" value="Plug"/>
    <property type="match status" value="1"/>
</dbReference>
<dbReference type="EMBL" id="QJTD01000002">
    <property type="protein sequence ID" value="PYE82077.1"/>
    <property type="molecule type" value="Genomic_DNA"/>
</dbReference>
<comment type="subcellular location">
    <subcellularLocation>
        <location evidence="1 11">Cell outer membrane</location>
        <topology evidence="1 11">Multi-pass membrane protein</topology>
    </subcellularLocation>
</comment>
<gene>
    <name evidence="15" type="ORF">DFQ11_102658</name>
</gene>
<dbReference type="InterPro" id="IPR012910">
    <property type="entry name" value="Plug_dom"/>
</dbReference>
<protein>
    <submittedName>
        <fullName evidence="15">Iron complex outermembrane receptor protein</fullName>
    </submittedName>
</protein>
<keyword evidence="6" id="KW-0408">Iron</keyword>
<keyword evidence="10 11" id="KW-0998">Cell outer membrane</keyword>
<dbReference type="OrthoDB" id="9782587at2"/>
<dbReference type="Gene3D" id="2.40.170.20">
    <property type="entry name" value="TonB-dependent receptor, beta-barrel domain"/>
    <property type="match status" value="1"/>
</dbReference>
<keyword evidence="8 12" id="KW-0798">TonB box</keyword>
<evidence type="ECO:0000256" key="1">
    <source>
        <dbReference type="ARBA" id="ARBA00004571"/>
    </source>
</evidence>
<evidence type="ECO:0000313" key="15">
    <source>
        <dbReference type="EMBL" id="PYE82077.1"/>
    </source>
</evidence>
<keyword evidence="5 11" id="KW-0812">Transmembrane</keyword>
<dbReference type="CDD" id="cd01347">
    <property type="entry name" value="ligand_gated_channel"/>
    <property type="match status" value="1"/>
</dbReference>
<dbReference type="Pfam" id="PF00593">
    <property type="entry name" value="TonB_dep_Rec_b-barrel"/>
    <property type="match status" value="1"/>
</dbReference>
<dbReference type="AlphaFoldDB" id="A0A2V4YF08"/>
<dbReference type="Proteomes" id="UP000248054">
    <property type="component" value="Unassembled WGS sequence"/>
</dbReference>
<evidence type="ECO:0000256" key="6">
    <source>
        <dbReference type="ARBA" id="ARBA00023004"/>
    </source>
</evidence>
<reference evidence="15 16" key="1">
    <citation type="submission" date="2018-06" db="EMBL/GenBank/DDBJ databases">
        <title>Genomic Encyclopedia of Type Strains, Phase III (KMG-III): the genomes of soil and plant-associated and newly described type strains.</title>
        <authorList>
            <person name="Whitman W."/>
        </authorList>
    </citation>
    <scope>NUCLEOTIDE SEQUENCE [LARGE SCALE GENOMIC DNA]</scope>
    <source>
        <strain evidence="15 16">CECT 7945</strain>
    </source>
</reference>
<keyword evidence="7" id="KW-0406">Ion transport</keyword>
<organism evidence="15 16">
    <name type="scientific">Winogradskyella epiphytica</name>
    <dbReference type="NCBI Taxonomy" id="262005"/>
    <lineage>
        <taxon>Bacteria</taxon>
        <taxon>Pseudomonadati</taxon>
        <taxon>Bacteroidota</taxon>
        <taxon>Flavobacteriia</taxon>
        <taxon>Flavobacteriales</taxon>
        <taxon>Flavobacteriaceae</taxon>
        <taxon>Winogradskyella</taxon>
    </lineage>
</organism>
<keyword evidence="4" id="KW-0410">Iron transport</keyword>
<comment type="caution">
    <text evidence="15">The sequence shown here is derived from an EMBL/GenBank/DDBJ whole genome shotgun (WGS) entry which is preliminary data.</text>
</comment>
<proteinExistence type="inferred from homology"/>
<dbReference type="InterPro" id="IPR036942">
    <property type="entry name" value="Beta-barrel_TonB_sf"/>
</dbReference>
<dbReference type="GO" id="GO:0009279">
    <property type="term" value="C:cell outer membrane"/>
    <property type="evidence" value="ECO:0007669"/>
    <property type="project" value="UniProtKB-SubCell"/>
</dbReference>
<dbReference type="InterPro" id="IPR008969">
    <property type="entry name" value="CarboxyPept-like_regulatory"/>
</dbReference>
<dbReference type="RefSeq" id="WP_110475427.1">
    <property type="nucleotide sequence ID" value="NZ_BMWQ01000002.1"/>
</dbReference>
<evidence type="ECO:0000256" key="8">
    <source>
        <dbReference type="ARBA" id="ARBA00023077"/>
    </source>
</evidence>
<name>A0A2V4YF08_9FLAO</name>
<keyword evidence="3 11" id="KW-1134">Transmembrane beta strand</keyword>
<feature type="domain" description="TonB-dependent receptor-like beta-barrel" evidence="13">
    <location>
        <begin position="281"/>
        <end position="724"/>
    </location>
</feature>
<keyword evidence="16" id="KW-1185">Reference proteome</keyword>
<keyword evidence="9 11" id="KW-0472">Membrane</keyword>
<dbReference type="PROSITE" id="PS52016">
    <property type="entry name" value="TONB_DEPENDENT_REC_3"/>
    <property type="match status" value="1"/>
</dbReference>
<keyword evidence="2 11" id="KW-0813">Transport</keyword>
<dbReference type="SUPFAM" id="SSF56935">
    <property type="entry name" value="Porins"/>
    <property type="match status" value="1"/>
</dbReference>
<evidence type="ECO:0000256" key="9">
    <source>
        <dbReference type="ARBA" id="ARBA00023136"/>
    </source>
</evidence>
<evidence type="ECO:0000313" key="16">
    <source>
        <dbReference type="Proteomes" id="UP000248054"/>
    </source>
</evidence>
<dbReference type="SUPFAM" id="SSF49464">
    <property type="entry name" value="Carboxypeptidase regulatory domain-like"/>
    <property type="match status" value="1"/>
</dbReference>
<dbReference type="PANTHER" id="PTHR32552">
    <property type="entry name" value="FERRICHROME IRON RECEPTOR-RELATED"/>
    <property type="match status" value="1"/>
</dbReference>
<dbReference type="PANTHER" id="PTHR32552:SF81">
    <property type="entry name" value="TONB-DEPENDENT OUTER MEMBRANE RECEPTOR"/>
    <property type="match status" value="1"/>
</dbReference>
<dbReference type="GO" id="GO:0006826">
    <property type="term" value="P:iron ion transport"/>
    <property type="evidence" value="ECO:0007669"/>
    <property type="project" value="UniProtKB-KW"/>
</dbReference>
<evidence type="ECO:0000259" key="14">
    <source>
        <dbReference type="Pfam" id="PF07715"/>
    </source>
</evidence>
<dbReference type="InterPro" id="IPR000531">
    <property type="entry name" value="Beta-barrel_TonB"/>
</dbReference>
<keyword evidence="15" id="KW-0675">Receptor</keyword>
<evidence type="ECO:0000256" key="10">
    <source>
        <dbReference type="ARBA" id="ARBA00023237"/>
    </source>
</evidence>
<evidence type="ECO:0000256" key="11">
    <source>
        <dbReference type="PROSITE-ProRule" id="PRU01360"/>
    </source>
</evidence>
<dbReference type="Gene3D" id="2.170.130.10">
    <property type="entry name" value="TonB-dependent receptor, plug domain"/>
    <property type="match status" value="1"/>
</dbReference>
<evidence type="ECO:0000256" key="7">
    <source>
        <dbReference type="ARBA" id="ARBA00023065"/>
    </source>
</evidence>
<dbReference type="InterPro" id="IPR037066">
    <property type="entry name" value="Plug_dom_sf"/>
</dbReference>
<evidence type="ECO:0000256" key="4">
    <source>
        <dbReference type="ARBA" id="ARBA00022496"/>
    </source>
</evidence>
<evidence type="ECO:0000256" key="5">
    <source>
        <dbReference type="ARBA" id="ARBA00022692"/>
    </source>
</evidence>
<comment type="similarity">
    <text evidence="11 12">Belongs to the TonB-dependent receptor family.</text>
</comment>
<accession>A0A2V4YF08</accession>